<dbReference type="PANTHER" id="PTHR43776">
    <property type="entry name" value="TRANSPORT ATP-BINDING PROTEIN"/>
    <property type="match status" value="1"/>
</dbReference>
<dbReference type="InterPro" id="IPR013563">
    <property type="entry name" value="Oligopep_ABC_C"/>
</dbReference>
<comment type="caution">
    <text evidence="7">The sequence shown here is derived from an EMBL/GenBank/DDBJ whole genome shotgun (WGS) entry which is preliminary data.</text>
</comment>
<dbReference type="PROSITE" id="PS00211">
    <property type="entry name" value="ABC_TRANSPORTER_1"/>
    <property type="match status" value="2"/>
</dbReference>
<dbReference type="Pfam" id="PF00005">
    <property type="entry name" value="ABC_tran"/>
    <property type="match status" value="2"/>
</dbReference>
<accession>A0A2A4ZAN6</accession>
<dbReference type="Pfam" id="PF08352">
    <property type="entry name" value="oligo_HPY"/>
    <property type="match status" value="2"/>
</dbReference>
<dbReference type="GO" id="GO:0055085">
    <property type="term" value="P:transmembrane transport"/>
    <property type="evidence" value="ECO:0007669"/>
    <property type="project" value="UniProtKB-ARBA"/>
</dbReference>
<dbReference type="PANTHER" id="PTHR43776:SF7">
    <property type="entry name" value="D,D-DIPEPTIDE TRANSPORT ATP-BINDING PROTEIN DDPF-RELATED"/>
    <property type="match status" value="1"/>
</dbReference>
<dbReference type="InterPro" id="IPR003439">
    <property type="entry name" value="ABC_transporter-like_ATP-bd"/>
</dbReference>
<dbReference type="AlphaFoldDB" id="A0A2A4ZAN6"/>
<evidence type="ECO:0000256" key="5">
    <source>
        <dbReference type="ARBA" id="ARBA00022840"/>
    </source>
</evidence>
<dbReference type="InterPro" id="IPR027417">
    <property type="entry name" value="P-loop_NTPase"/>
</dbReference>
<dbReference type="InterPro" id="IPR017871">
    <property type="entry name" value="ABC_transporter-like_CS"/>
</dbReference>
<dbReference type="PROSITE" id="PS50893">
    <property type="entry name" value="ABC_TRANSPORTER_2"/>
    <property type="match status" value="2"/>
</dbReference>
<dbReference type="SMART" id="SM00382">
    <property type="entry name" value="AAA"/>
    <property type="match status" value="2"/>
</dbReference>
<dbReference type="NCBIfam" id="NF008453">
    <property type="entry name" value="PRK11308.1"/>
    <property type="match status" value="2"/>
</dbReference>
<sequence length="538" mass="59530">MSLLEIKNLCLSFGDTEILRDIDLTIEAGEAVGLVGESGSGKSITSLAAMRLLPPSAKLTGEILFDGKDLLSMNENDMCRLRGRDMAMIFQEPMTALNPVKSIGDQIAEGLRFHLGISRRAAEDKVLRLLDEVGLPPARFSPQRYPHELSGGQRQRVVIAIAIAMNPKLLIADEPTTALDVTTQAVILDLLRELAAEHDSALLLITHDLAVVAQMVDRIAVMKDGEIVERGKTLAFFRDMQHPYSKKLLAASKVKPKTASDIKPSDAPMMAVKDLTRQYRLPRQNLFAPTRYLKAVNDVSFQIEAGESVGLVGESGCGKSTLARTLLALNKPTTGQIEFLGDDLFALSRDALREKRRNMQVVFQDPYGSFNPRHKVGRLVAEPLQLVKDIGRAVRDERIAEALMHVGLRAEDADKYPHEFSGGQRQRIAIARAIITRPKLIVADEPVSALDVSIREQVLDLLNQLAVEQGLAYLFISHDLHVVRAVTDRVLVMYRGQIVEHGATAKVFDDPQHEYTKQLLAATPDLQATLRRLEKEQV</sequence>
<dbReference type="Gene3D" id="3.40.50.300">
    <property type="entry name" value="P-loop containing nucleotide triphosphate hydrolases"/>
    <property type="match status" value="2"/>
</dbReference>
<dbReference type="GO" id="GO:0015833">
    <property type="term" value="P:peptide transport"/>
    <property type="evidence" value="ECO:0007669"/>
    <property type="project" value="InterPro"/>
</dbReference>
<name>A0A2A4ZAN6_9PROT</name>
<dbReference type="FunFam" id="3.40.50.300:FF:000016">
    <property type="entry name" value="Oligopeptide ABC transporter ATP-binding component"/>
    <property type="match status" value="2"/>
</dbReference>
<evidence type="ECO:0000256" key="2">
    <source>
        <dbReference type="ARBA" id="ARBA00005417"/>
    </source>
</evidence>
<reference evidence="7" key="2">
    <citation type="journal article" date="2018" name="ISME J.">
        <title>A dynamic microbial community with high functional redundancy inhabits the cold, oxic subseafloor aquifer.</title>
        <authorList>
            <person name="Tully B.J."/>
            <person name="Wheat C.G."/>
            <person name="Glazer B.T."/>
            <person name="Huber J.A."/>
        </authorList>
    </citation>
    <scope>NUCLEOTIDE SEQUENCE</scope>
    <source>
        <strain evidence="7">NORP83</strain>
    </source>
</reference>
<feature type="domain" description="ABC transporter" evidence="6">
    <location>
        <begin position="4"/>
        <end position="249"/>
    </location>
</feature>
<evidence type="ECO:0000256" key="4">
    <source>
        <dbReference type="ARBA" id="ARBA00022741"/>
    </source>
</evidence>
<gene>
    <name evidence="7" type="ORF">COB13_01105</name>
</gene>
<comment type="similarity">
    <text evidence="2">Belongs to the ABC transporter superfamily.</text>
</comment>
<dbReference type="CDD" id="cd03257">
    <property type="entry name" value="ABC_NikE_OppD_transporters"/>
    <property type="match status" value="2"/>
</dbReference>
<evidence type="ECO:0000256" key="3">
    <source>
        <dbReference type="ARBA" id="ARBA00022448"/>
    </source>
</evidence>
<comment type="subcellular location">
    <subcellularLocation>
        <location evidence="1">Cell inner membrane</location>
        <topology evidence="1">Peripheral membrane protein</topology>
    </subcellularLocation>
</comment>
<keyword evidence="5 7" id="KW-0067">ATP-binding</keyword>
<evidence type="ECO:0000256" key="1">
    <source>
        <dbReference type="ARBA" id="ARBA00004417"/>
    </source>
</evidence>
<dbReference type="InterPro" id="IPR003593">
    <property type="entry name" value="AAA+_ATPase"/>
</dbReference>
<dbReference type="SUPFAM" id="SSF52540">
    <property type="entry name" value="P-loop containing nucleoside triphosphate hydrolases"/>
    <property type="match status" value="2"/>
</dbReference>
<protein>
    <submittedName>
        <fullName evidence="7">Microcin ABC transporter ATP-binding protein</fullName>
    </submittedName>
</protein>
<keyword evidence="3" id="KW-0813">Transport</keyword>
<dbReference type="NCBIfam" id="NF007739">
    <property type="entry name" value="PRK10419.1"/>
    <property type="match status" value="2"/>
</dbReference>
<dbReference type="InterPro" id="IPR050319">
    <property type="entry name" value="ABC_transp_ATP-bind"/>
</dbReference>
<reference key="1">
    <citation type="submission" date="2017-08" db="EMBL/GenBank/DDBJ databases">
        <title>A dynamic microbial community with high functional redundancy inhabits the cold, oxic subseafloor aquifer.</title>
        <authorList>
            <person name="Tully B.J."/>
            <person name="Wheat C.G."/>
            <person name="Glazer B.T."/>
            <person name="Huber J.A."/>
        </authorList>
    </citation>
    <scope>NUCLEOTIDE SEQUENCE [LARGE SCALE GENOMIC DNA]</scope>
</reference>
<evidence type="ECO:0000313" key="7">
    <source>
        <dbReference type="EMBL" id="PCJ03860.1"/>
    </source>
</evidence>
<dbReference type="GO" id="GO:0005524">
    <property type="term" value="F:ATP binding"/>
    <property type="evidence" value="ECO:0007669"/>
    <property type="project" value="UniProtKB-KW"/>
</dbReference>
<dbReference type="GO" id="GO:0016887">
    <property type="term" value="F:ATP hydrolysis activity"/>
    <property type="evidence" value="ECO:0007669"/>
    <property type="project" value="InterPro"/>
</dbReference>
<organism evidence="7">
    <name type="scientific">OCS116 cluster bacterium</name>
    <dbReference type="NCBI Taxonomy" id="2030921"/>
    <lineage>
        <taxon>Bacteria</taxon>
        <taxon>Pseudomonadati</taxon>
        <taxon>Pseudomonadota</taxon>
        <taxon>Alphaproteobacteria</taxon>
        <taxon>OCS116 cluster</taxon>
    </lineage>
</organism>
<proteinExistence type="inferred from homology"/>
<dbReference type="EMBL" id="NVUS01000001">
    <property type="protein sequence ID" value="PCJ03860.1"/>
    <property type="molecule type" value="Genomic_DNA"/>
</dbReference>
<feature type="domain" description="ABC transporter" evidence="6">
    <location>
        <begin position="281"/>
        <end position="520"/>
    </location>
</feature>
<dbReference type="GO" id="GO:0005886">
    <property type="term" value="C:plasma membrane"/>
    <property type="evidence" value="ECO:0007669"/>
    <property type="project" value="UniProtKB-SubCell"/>
</dbReference>
<evidence type="ECO:0000259" key="6">
    <source>
        <dbReference type="PROSITE" id="PS50893"/>
    </source>
</evidence>
<keyword evidence="4" id="KW-0547">Nucleotide-binding</keyword>